<dbReference type="InterPro" id="IPR006680">
    <property type="entry name" value="Amidohydro-rel"/>
</dbReference>
<dbReference type="Pfam" id="PF04909">
    <property type="entry name" value="Amidohydro_2"/>
    <property type="match status" value="1"/>
</dbReference>
<feature type="domain" description="Amidohydrolase-related" evidence="1">
    <location>
        <begin position="1"/>
        <end position="48"/>
    </location>
</feature>
<gene>
    <name evidence="2" type="ORF">SHKM778_43130</name>
</gene>
<proteinExistence type="predicted"/>
<accession>A0AAT9HKF1</accession>
<name>A0AAT9HKF1_9ACTN</name>
<protein>
    <recommendedName>
        <fullName evidence="1">Amidohydrolase-related domain-containing protein</fullName>
    </recommendedName>
</protein>
<dbReference type="SUPFAM" id="SSF51556">
    <property type="entry name" value="Metallo-dependent hydrolases"/>
    <property type="match status" value="1"/>
</dbReference>
<sequence length="61" mass="6336">MYGGDWPISVLAGGYTRVREAVGDLLAPLAPDDRAEVLGGTAARFYGIDATLLDAAREAAV</sequence>
<dbReference type="EMBL" id="AP035768">
    <property type="protein sequence ID" value="BFO17925.1"/>
    <property type="molecule type" value="Genomic_DNA"/>
</dbReference>
<dbReference type="AlphaFoldDB" id="A0AAT9HKF1"/>
<dbReference type="InterPro" id="IPR032466">
    <property type="entry name" value="Metal_Hydrolase"/>
</dbReference>
<dbReference type="Gene3D" id="3.20.20.140">
    <property type="entry name" value="Metal-dependent hydrolases"/>
    <property type="match status" value="1"/>
</dbReference>
<organism evidence="2">
    <name type="scientific">Streptomyces haneummycinicus</name>
    <dbReference type="NCBI Taxonomy" id="3074435"/>
    <lineage>
        <taxon>Bacteria</taxon>
        <taxon>Bacillati</taxon>
        <taxon>Actinomycetota</taxon>
        <taxon>Actinomycetes</taxon>
        <taxon>Kitasatosporales</taxon>
        <taxon>Streptomycetaceae</taxon>
        <taxon>Streptomyces</taxon>
    </lineage>
</organism>
<dbReference type="GO" id="GO:0016787">
    <property type="term" value="F:hydrolase activity"/>
    <property type="evidence" value="ECO:0007669"/>
    <property type="project" value="InterPro"/>
</dbReference>
<evidence type="ECO:0000313" key="2">
    <source>
        <dbReference type="EMBL" id="BFO17925.1"/>
    </source>
</evidence>
<evidence type="ECO:0000259" key="1">
    <source>
        <dbReference type="Pfam" id="PF04909"/>
    </source>
</evidence>
<reference evidence="2" key="2">
    <citation type="submission" date="2024-07" db="EMBL/GenBank/DDBJ databases">
        <title>Streptomyces haneummycinica sp. nov., a new antibiotic-producing actinobacterium isolated from marine sediment.</title>
        <authorList>
            <person name="Uemura M."/>
            <person name="Hamada M."/>
            <person name="Hirano S."/>
            <person name="Kobayashi K."/>
            <person name="Ohshiro T."/>
            <person name="Kobayashi T."/>
            <person name="Terahara T."/>
        </authorList>
    </citation>
    <scope>NUCLEOTIDE SEQUENCE</scope>
    <source>
        <strain evidence="2">KM77-8</strain>
    </source>
</reference>
<reference evidence="2" key="1">
    <citation type="submission" date="2024-06" db="EMBL/GenBank/DDBJ databases">
        <authorList>
            <consortium name="consrtm"/>
            <person name="Uemura M."/>
            <person name="Terahara T."/>
        </authorList>
    </citation>
    <scope>NUCLEOTIDE SEQUENCE</scope>
    <source>
        <strain evidence="2">KM77-8</strain>
    </source>
</reference>